<organism evidence="9 10">
    <name type="scientific">Rhizobium grahamii</name>
    <dbReference type="NCBI Taxonomy" id="1120045"/>
    <lineage>
        <taxon>Bacteria</taxon>
        <taxon>Pseudomonadati</taxon>
        <taxon>Pseudomonadota</taxon>
        <taxon>Alphaproteobacteria</taxon>
        <taxon>Hyphomicrobiales</taxon>
        <taxon>Rhizobiaceae</taxon>
        <taxon>Rhizobium/Agrobacterium group</taxon>
        <taxon>Rhizobium</taxon>
    </lineage>
</organism>
<dbReference type="Proteomes" id="UP000254939">
    <property type="component" value="Unassembled WGS sequence"/>
</dbReference>
<dbReference type="Pfam" id="PF03466">
    <property type="entry name" value="LysR_substrate"/>
    <property type="match status" value="1"/>
</dbReference>
<comment type="function">
    <text evidence="5">Transcriptional regulator of the ttuABCDE tartrate utilization operon.</text>
</comment>
<dbReference type="GO" id="GO:0005829">
    <property type="term" value="C:cytosol"/>
    <property type="evidence" value="ECO:0007669"/>
    <property type="project" value="TreeGrafter"/>
</dbReference>
<dbReference type="SUPFAM" id="SSF46785">
    <property type="entry name" value="Winged helix' DNA-binding domain"/>
    <property type="match status" value="1"/>
</dbReference>
<evidence type="ECO:0000256" key="7">
    <source>
        <dbReference type="ARBA" id="ARBA00083243"/>
    </source>
</evidence>
<dbReference type="PANTHER" id="PTHR30419:SF8">
    <property type="entry name" value="NITROGEN ASSIMILATION TRANSCRIPTIONAL ACTIVATOR-RELATED"/>
    <property type="match status" value="1"/>
</dbReference>
<dbReference type="GO" id="GO:0003677">
    <property type="term" value="F:DNA binding"/>
    <property type="evidence" value="ECO:0007669"/>
    <property type="project" value="UniProtKB-KW"/>
</dbReference>
<evidence type="ECO:0000313" key="10">
    <source>
        <dbReference type="Proteomes" id="UP000254939"/>
    </source>
</evidence>
<dbReference type="AlphaFoldDB" id="A0A370KJ87"/>
<dbReference type="InterPro" id="IPR005119">
    <property type="entry name" value="LysR_subst-bd"/>
</dbReference>
<protein>
    <recommendedName>
        <fullName evidence="6">HTH-type transcriptional regulator TtuA</fullName>
    </recommendedName>
    <alternativeName>
        <fullName evidence="7">Tartrate utilization transcriptional regulator</fullName>
    </alternativeName>
</protein>
<dbReference type="EMBL" id="NAAC01000031">
    <property type="protein sequence ID" value="RDJ05505.1"/>
    <property type="molecule type" value="Genomic_DNA"/>
</dbReference>
<dbReference type="InterPro" id="IPR036390">
    <property type="entry name" value="WH_DNA-bd_sf"/>
</dbReference>
<dbReference type="RefSeq" id="WP_114714847.1">
    <property type="nucleotide sequence ID" value="NZ_KZ857266.1"/>
</dbReference>
<dbReference type="CDD" id="cd05466">
    <property type="entry name" value="PBP2_LTTR_substrate"/>
    <property type="match status" value="1"/>
</dbReference>
<evidence type="ECO:0000256" key="1">
    <source>
        <dbReference type="ARBA" id="ARBA00009437"/>
    </source>
</evidence>
<comment type="similarity">
    <text evidence="1">Belongs to the LysR transcriptional regulatory family.</text>
</comment>
<comment type="caution">
    <text evidence="9">The sequence shown here is derived from an EMBL/GenBank/DDBJ whole genome shotgun (WGS) entry which is preliminary data.</text>
</comment>
<dbReference type="GO" id="GO:0003700">
    <property type="term" value="F:DNA-binding transcription factor activity"/>
    <property type="evidence" value="ECO:0007669"/>
    <property type="project" value="InterPro"/>
</dbReference>
<dbReference type="PANTHER" id="PTHR30419">
    <property type="entry name" value="HTH-TYPE TRANSCRIPTIONAL REGULATOR YBHD"/>
    <property type="match status" value="1"/>
</dbReference>
<dbReference type="Gene3D" id="3.40.190.290">
    <property type="match status" value="1"/>
</dbReference>
<dbReference type="PROSITE" id="PS50931">
    <property type="entry name" value="HTH_LYSR"/>
    <property type="match status" value="1"/>
</dbReference>
<dbReference type="InterPro" id="IPR050950">
    <property type="entry name" value="HTH-type_LysR_regulators"/>
</dbReference>
<sequence length="308" mass="33801">MKVFSENTNIGLRHLRAALTVMEEGSFSRAAQRLGVVPSALTETIRMLEVECGTAIFDRKTRPVRATEAGQSFLEGARDLLDRFELSLANLRQLGGLKRGRVSIGAAPSAVLTPLSHAITNFRASYPDIDLVIHDDVAERLASMVVNRTLDFALAGPGFESAELEGRKISEDPFGLACHKDHELACLTRPVLLDDINPESLIALDAQAGIARMLADCPDLPPRLRFGRIQTFSTIAQLTLISRNAGVALLPQQAAKVIQSEEIVFRRIADFRLIRSLYLLTRSRSSPSPAAQRFISSLLKSFPTQEVQ</sequence>
<keyword evidence="4" id="KW-0804">Transcription</keyword>
<reference evidence="9 10" key="1">
    <citation type="submission" date="2017-03" db="EMBL/GenBank/DDBJ databases">
        <title>Genome analysis of Rhizobial strains effectives or ineffectives for nitrogen fixation isolated from bean seeds.</title>
        <authorList>
            <person name="Peralta H."/>
            <person name="Aguilar-Vera A."/>
            <person name="Mora Y."/>
            <person name="Vargas-Lagunas C."/>
            <person name="Girard L."/>
            <person name="Mora J."/>
        </authorList>
    </citation>
    <scope>NUCLEOTIDE SEQUENCE [LARGE SCALE GENOMIC DNA]</scope>
    <source>
        <strain evidence="9 10">CCGM3</strain>
    </source>
</reference>
<evidence type="ECO:0000256" key="2">
    <source>
        <dbReference type="ARBA" id="ARBA00023015"/>
    </source>
</evidence>
<dbReference type="Gene3D" id="1.10.10.10">
    <property type="entry name" value="Winged helix-like DNA-binding domain superfamily/Winged helix DNA-binding domain"/>
    <property type="match status" value="1"/>
</dbReference>
<evidence type="ECO:0000256" key="5">
    <source>
        <dbReference type="ARBA" id="ARBA00054626"/>
    </source>
</evidence>
<name>A0A370KJ87_9HYPH</name>
<evidence type="ECO:0000256" key="6">
    <source>
        <dbReference type="ARBA" id="ARBA00067332"/>
    </source>
</evidence>
<dbReference type="Pfam" id="PF00126">
    <property type="entry name" value="HTH_1"/>
    <property type="match status" value="1"/>
</dbReference>
<gene>
    <name evidence="9" type="ORF">B5K06_23810</name>
</gene>
<accession>A0A370KJ87</accession>
<evidence type="ECO:0000256" key="3">
    <source>
        <dbReference type="ARBA" id="ARBA00023125"/>
    </source>
</evidence>
<evidence type="ECO:0000256" key="4">
    <source>
        <dbReference type="ARBA" id="ARBA00023163"/>
    </source>
</evidence>
<keyword evidence="2" id="KW-0805">Transcription regulation</keyword>
<dbReference type="InterPro" id="IPR000847">
    <property type="entry name" value="LysR_HTH_N"/>
</dbReference>
<dbReference type="InterPro" id="IPR036388">
    <property type="entry name" value="WH-like_DNA-bd_sf"/>
</dbReference>
<feature type="domain" description="HTH lysR-type" evidence="8">
    <location>
        <begin position="10"/>
        <end position="67"/>
    </location>
</feature>
<dbReference type="SUPFAM" id="SSF53850">
    <property type="entry name" value="Periplasmic binding protein-like II"/>
    <property type="match status" value="1"/>
</dbReference>
<evidence type="ECO:0000259" key="8">
    <source>
        <dbReference type="PROSITE" id="PS50931"/>
    </source>
</evidence>
<keyword evidence="3" id="KW-0238">DNA-binding</keyword>
<proteinExistence type="inferred from homology"/>
<dbReference type="FunFam" id="1.10.10.10:FF:000001">
    <property type="entry name" value="LysR family transcriptional regulator"/>
    <property type="match status" value="1"/>
</dbReference>
<evidence type="ECO:0000313" key="9">
    <source>
        <dbReference type="EMBL" id="RDJ05505.1"/>
    </source>
</evidence>
<dbReference type="OrthoDB" id="8437302at2"/>